<protein>
    <submittedName>
        <fullName evidence="1">Glycoside hydrolase family 116 protein</fullName>
    </submittedName>
</protein>
<dbReference type="InterPro" id="IPR008928">
    <property type="entry name" value="6-hairpin_glycosidase_sf"/>
</dbReference>
<gene>
    <name evidence="1" type="ORF">QJS35_18290</name>
</gene>
<sequence>MRTGYRMAEDGTSIEIEQGTRTFNRGIRRGNTILVTGDKPRFALLRTNRSDTMSPDFHKWGEGRLLIHGKDGRSARLDEFASIRTVFFPHGTLYELSDPAWGDCKWTLLVAQAGDWGSVAKLGRLSSSYLELAGIDRIEFEFGGLGVHGRTHSAPYFPEDNEDASDDTVVLKGGRVVFADKQVEGQSAAVASIGGNAAVEQGKAVFHFAVADIGEEGVFLVVGAENSVPVVVDNGYGERLISEGESYYAEVLSACTIRTPSSVIDSGFRTALLNLDYSYSDPAWLEGVHWWASYWANNYQISAAIGIGQLDRVKRALTFFGLGERGPSPLIMASGKPLERCEHDDEDGLPYFIWQFLQYVDATGDLAFAESVWEPLMRALDKLWEARDFDGNGLIGWHIFCNSFMYQADHLGMPGEGASPSLMFVGLTERLARLGERIGRIPDAQRWRHISVKMREGLEERLWNKREGVFYNHIDLQGVKHMAHYYTDLVFPTLYSGLPEWYGWSSLEYCNRNLWICDELNNPSLMRVGNLMPPLFGNNNVMPAQLSEAARAYARIGDRRRTYRLLEATALAGTVFTDAPGNFPERMGDDGSGIYNYIFGNPIGSYIYAVISGLFGVTIDEEGEALVWTPCYPVEWPEAELKTNYADIAYSATTNEDGTVTRTYRVTHVGGARSLRLIDHVPGTVSRVTSDDSDLRYFLCPSLESVRLETELSAGKSHEIRVVYRPESFLMDGTTSVSTGGAVSWIIPEGQSVTDTLDPQEAVEELRAKDNVLAGLTSEYTGDKTLFVLLEPAGQYVPLRFQVQEPLEVAGLSAIQQTNGKVKLRFEWRVAKGASWPSDAEWLVRWQGESRPVCFDSSPGLHQAEVSFSNREFFPEGLYAADVELWASGQLLWSASQEAILKGVDAETSRRMAELRDRQTVYLDLTPMRNAPHLWAMSLWRVWKEYPVPLSSLAGEPGIVRTEAGSFQVLESGENLAIIENGRSERYSRQTMPSPHPSSLEIAVGRRVRMVSLFYANEAEARHTATTVGSITLQYDDGCQTIIPLAIGKQLDMLYDKTAESALPIAYGEWDYLNVWRLSARSDSALSRFTIQLDVPDVQLGLLGASVVAIGEETQ</sequence>
<dbReference type="Gene3D" id="1.50.10.10">
    <property type="match status" value="1"/>
</dbReference>
<comment type="caution">
    <text evidence="1">The sequence shown here is derived from an EMBL/GenBank/DDBJ whole genome shotgun (WGS) entry which is preliminary data.</text>
</comment>
<proteinExistence type="predicted"/>
<dbReference type="SUPFAM" id="SSF48208">
    <property type="entry name" value="Six-hairpin glycosidases"/>
    <property type="match status" value="1"/>
</dbReference>
<accession>A0ABV1KW51</accession>
<organism evidence="1 2">
    <name type="scientific">Cohnella silvisoli</name>
    <dbReference type="NCBI Taxonomy" id="2873699"/>
    <lineage>
        <taxon>Bacteria</taxon>
        <taxon>Bacillati</taxon>
        <taxon>Bacillota</taxon>
        <taxon>Bacilli</taxon>
        <taxon>Bacillales</taxon>
        <taxon>Paenibacillaceae</taxon>
        <taxon>Cohnella</taxon>
    </lineage>
</organism>
<dbReference type="EMBL" id="JASKHM010000010">
    <property type="protein sequence ID" value="MEQ4484350.1"/>
    <property type="molecule type" value="Genomic_DNA"/>
</dbReference>
<evidence type="ECO:0000313" key="2">
    <source>
        <dbReference type="Proteomes" id="UP001493487"/>
    </source>
</evidence>
<keyword evidence="1" id="KW-0378">Hydrolase</keyword>
<reference evidence="1 2" key="1">
    <citation type="journal article" date="2023" name="Genome Announc.">
        <title>Pan-Genome Analyses of the Genus Cohnella and Proposal of the Novel Species Cohnella silvisoli sp. nov., Isolated from Forest Soil.</title>
        <authorList>
            <person name="Wang C."/>
            <person name="Mao L."/>
            <person name="Bao G."/>
            <person name="Zhu H."/>
        </authorList>
    </citation>
    <scope>NUCLEOTIDE SEQUENCE [LARGE SCALE GENOMIC DNA]</scope>
    <source>
        <strain evidence="1 2">NL03-T5-1</strain>
    </source>
</reference>
<dbReference type="RefSeq" id="WP_232186728.1">
    <property type="nucleotide sequence ID" value="NZ_JAIOAP010000009.1"/>
</dbReference>
<dbReference type="Proteomes" id="UP001493487">
    <property type="component" value="Unassembled WGS sequence"/>
</dbReference>
<dbReference type="InterPro" id="IPR012341">
    <property type="entry name" value="6hp_glycosidase-like_sf"/>
</dbReference>
<evidence type="ECO:0000313" key="1">
    <source>
        <dbReference type="EMBL" id="MEQ4484350.1"/>
    </source>
</evidence>
<name>A0ABV1KW51_9BACL</name>
<dbReference type="GO" id="GO:0016787">
    <property type="term" value="F:hydrolase activity"/>
    <property type="evidence" value="ECO:0007669"/>
    <property type="project" value="UniProtKB-KW"/>
</dbReference>
<keyword evidence="2" id="KW-1185">Reference proteome</keyword>